<keyword evidence="4" id="KW-1185">Reference proteome</keyword>
<sequence length="772" mass="89211">MSKSVSTVQRRRHTNSRLGCSVCKAKKIRCDETLPQCKNCLKSKKGVCSYLLLTQTEIDKIKLTHSLRNSQNKLLQSNFRLPASSVTAKFATTVASTVATATTTTGATGTATLTTHNMKLGLNGLGLGQQVTNHELSSSSTNSNTCASVLEFKFELANLPIQLPKFNYPPLQYNNLSMQDFTGEFKVMNDDILSDADLEEHNKGMLKEGFEYKISFKCFKPQSFKKSSLRKKMLPKMVTDFSHYIVHAENNLLIYMNDMIIKRFFDETLTTCFQCLGEAIILNHCRTLKGSNNNNNNNNDNYNSNSSSSSNCNSAKSDYDSKQALARKLEKRIFEQFNECQSSVESKLRSIQNTYTGTSLEIVGEEIELMAHSSHLLTFTALIMKKALSPYFNAQKGVIMSFEIYSQLVERSLSRQRPIIDFVQSNLQHNIISIHLPSYNPQFLFEIESNLRSLEYIFSASNSITSNPEIDAQFIRLHNQYDKLMSFLREKVLPIVFTARNESFITTYPVQTIFEILKEWHTTCPPEAIAYKKKIKTQYYDESVFYHDLATTLYTYCFAISAGLGAVFPSCKYLFSLTFIIPINDMLNNQESLTVSKYNRFSQSFFNQRIDGMLQRHICYASRVFAFFKRRFIFYNNHLLWSNYYDNSTLHENRFKSRALTSVKEVPIYSFNTTLIRPEHYPTRDKLADQVMSYINYRREDDSMVRNLYARNIETLNIFNDSTLLQFDYETMLLLKDYRPLDDCVEFTRELLKYKDIRDYYKDKITLLSSVE</sequence>
<dbReference type="GeneID" id="5234444"/>
<dbReference type="SUPFAM" id="SSF57701">
    <property type="entry name" value="Zn2/Cys6 DNA-binding domain"/>
    <property type="match status" value="1"/>
</dbReference>
<evidence type="ECO:0000256" key="1">
    <source>
        <dbReference type="SAM" id="MobiDB-lite"/>
    </source>
</evidence>
<dbReference type="CDD" id="cd00067">
    <property type="entry name" value="GAL4"/>
    <property type="match status" value="1"/>
</dbReference>
<dbReference type="HOGENOM" id="CLU_022377_0_0_1"/>
<dbReference type="GO" id="GO:0008270">
    <property type="term" value="F:zinc ion binding"/>
    <property type="evidence" value="ECO:0007669"/>
    <property type="project" value="InterPro"/>
</dbReference>
<dbReference type="EMBL" id="CH981525">
    <property type="protein sequence ID" value="EDK43216.1"/>
    <property type="molecule type" value="Genomic_DNA"/>
</dbReference>
<dbReference type="Pfam" id="PF00172">
    <property type="entry name" value="Zn_clus"/>
    <property type="match status" value="1"/>
</dbReference>
<dbReference type="PANTHER" id="PTHR47657">
    <property type="entry name" value="STEROL REGULATORY ELEMENT-BINDING PROTEIN ECM22"/>
    <property type="match status" value="1"/>
</dbReference>
<evidence type="ECO:0000313" key="3">
    <source>
        <dbReference type="EMBL" id="EDK43216.1"/>
    </source>
</evidence>
<proteinExistence type="predicted"/>
<accession>A5DVK8</accession>
<protein>
    <recommendedName>
        <fullName evidence="2">Zn(2)-C6 fungal-type domain-containing protein</fullName>
    </recommendedName>
</protein>
<feature type="compositionally biased region" description="Low complexity" evidence="1">
    <location>
        <begin position="294"/>
        <end position="314"/>
    </location>
</feature>
<dbReference type="Proteomes" id="UP000001996">
    <property type="component" value="Unassembled WGS sequence"/>
</dbReference>
<dbReference type="OrthoDB" id="4937900at2759"/>
<evidence type="ECO:0000259" key="2">
    <source>
        <dbReference type="PROSITE" id="PS50048"/>
    </source>
</evidence>
<dbReference type="InterPro" id="IPR001138">
    <property type="entry name" value="Zn2Cys6_DnaBD"/>
</dbReference>
<dbReference type="InterPro" id="IPR036864">
    <property type="entry name" value="Zn2-C6_fun-type_DNA-bd_sf"/>
</dbReference>
<dbReference type="InterPro" id="IPR052400">
    <property type="entry name" value="Zn2-C6_fungal_TF"/>
</dbReference>
<dbReference type="AlphaFoldDB" id="A5DVK8"/>
<organism evidence="3 4">
    <name type="scientific">Lodderomyces elongisporus (strain ATCC 11503 / CBS 2605 / JCM 1781 / NBRC 1676 / NRRL YB-4239)</name>
    <name type="common">Yeast</name>
    <name type="synonym">Saccharomyces elongisporus</name>
    <dbReference type="NCBI Taxonomy" id="379508"/>
    <lineage>
        <taxon>Eukaryota</taxon>
        <taxon>Fungi</taxon>
        <taxon>Dikarya</taxon>
        <taxon>Ascomycota</taxon>
        <taxon>Saccharomycotina</taxon>
        <taxon>Pichiomycetes</taxon>
        <taxon>Debaryomycetaceae</taxon>
        <taxon>Candida/Lodderomyces clade</taxon>
        <taxon>Lodderomyces</taxon>
    </lineage>
</organism>
<dbReference type="eggNOG" id="ENOG502SAYY">
    <property type="taxonomic scope" value="Eukaryota"/>
</dbReference>
<dbReference type="PROSITE" id="PS00463">
    <property type="entry name" value="ZN2_CY6_FUNGAL_1"/>
    <property type="match status" value="1"/>
</dbReference>
<dbReference type="Gene3D" id="4.10.240.10">
    <property type="entry name" value="Zn(2)-C6 fungal-type DNA-binding domain"/>
    <property type="match status" value="1"/>
</dbReference>
<dbReference type="PANTHER" id="PTHR47657:SF7">
    <property type="entry name" value="STEROL REGULATORY ELEMENT-BINDING PROTEIN ECM22"/>
    <property type="match status" value="1"/>
</dbReference>
<feature type="domain" description="Zn(2)-C6 fungal-type" evidence="2">
    <location>
        <begin position="19"/>
        <end position="50"/>
    </location>
</feature>
<dbReference type="VEuPathDB" id="FungiDB:LELG_01394"/>
<feature type="region of interest" description="Disordered" evidence="1">
    <location>
        <begin position="294"/>
        <end position="316"/>
    </location>
</feature>
<dbReference type="GO" id="GO:0000981">
    <property type="term" value="F:DNA-binding transcription factor activity, RNA polymerase II-specific"/>
    <property type="evidence" value="ECO:0007669"/>
    <property type="project" value="InterPro"/>
</dbReference>
<dbReference type="PROSITE" id="PS50048">
    <property type="entry name" value="ZN2_CY6_FUNGAL_2"/>
    <property type="match status" value="1"/>
</dbReference>
<dbReference type="SMART" id="SM00066">
    <property type="entry name" value="GAL4"/>
    <property type="match status" value="1"/>
</dbReference>
<dbReference type="KEGG" id="lel:PVL30_001364"/>
<reference evidence="3 4" key="1">
    <citation type="journal article" date="2009" name="Nature">
        <title>Evolution of pathogenicity and sexual reproduction in eight Candida genomes.</title>
        <authorList>
            <person name="Butler G."/>
            <person name="Rasmussen M.D."/>
            <person name="Lin M.F."/>
            <person name="Santos M.A."/>
            <person name="Sakthikumar S."/>
            <person name="Munro C.A."/>
            <person name="Rheinbay E."/>
            <person name="Grabherr M."/>
            <person name="Forche A."/>
            <person name="Reedy J.L."/>
            <person name="Agrafioti I."/>
            <person name="Arnaud M.B."/>
            <person name="Bates S."/>
            <person name="Brown A.J."/>
            <person name="Brunke S."/>
            <person name="Costanzo M.C."/>
            <person name="Fitzpatrick D.A."/>
            <person name="de Groot P.W."/>
            <person name="Harris D."/>
            <person name="Hoyer L.L."/>
            <person name="Hube B."/>
            <person name="Klis F.M."/>
            <person name="Kodira C."/>
            <person name="Lennard N."/>
            <person name="Logue M.E."/>
            <person name="Martin R."/>
            <person name="Neiman A.M."/>
            <person name="Nikolaou E."/>
            <person name="Quail M.A."/>
            <person name="Quinn J."/>
            <person name="Santos M.C."/>
            <person name="Schmitzberger F.F."/>
            <person name="Sherlock G."/>
            <person name="Shah P."/>
            <person name="Silverstein K.A."/>
            <person name="Skrzypek M.S."/>
            <person name="Soll D."/>
            <person name="Staggs R."/>
            <person name="Stansfield I."/>
            <person name="Stumpf M.P."/>
            <person name="Sudbery P.E."/>
            <person name="Srikantha T."/>
            <person name="Zeng Q."/>
            <person name="Berman J."/>
            <person name="Berriman M."/>
            <person name="Heitman J."/>
            <person name="Gow N.A."/>
            <person name="Lorenz M.C."/>
            <person name="Birren B.W."/>
            <person name="Kellis M."/>
            <person name="Cuomo C.A."/>
        </authorList>
    </citation>
    <scope>NUCLEOTIDE SEQUENCE [LARGE SCALE GENOMIC DNA]</scope>
    <source>
        <strain evidence="4">ATCC 11503 / BCRC 21390 / CBS 2605 / JCM 1781 / NBRC 1676 / NRRL YB-4239</strain>
    </source>
</reference>
<gene>
    <name evidence="3" type="ORF">LELG_01394</name>
</gene>
<dbReference type="OMA" id="FPACKYL"/>
<dbReference type="STRING" id="379508.A5DVK8"/>
<dbReference type="InParanoid" id="A5DVK8"/>
<evidence type="ECO:0000313" key="4">
    <source>
        <dbReference type="Proteomes" id="UP000001996"/>
    </source>
</evidence>
<name>A5DVK8_LODEL</name>